<dbReference type="Pfam" id="PF13155">
    <property type="entry name" value="Toprim_2"/>
    <property type="match status" value="1"/>
</dbReference>
<dbReference type="Pfam" id="PF01807">
    <property type="entry name" value="Zn_ribbon_DnaG"/>
    <property type="match status" value="1"/>
</dbReference>
<keyword evidence="2 12" id="KW-0639">Primosome</keyword>
<dbReference type="GO" id="GO:1990077">
    <property type="term" value="C:primosome complex"/>
    <property type="evidence" value="ECO:0007669"/>
    <property type="project" value="UniProtKB-KW"/>
</dbReference>
<dbReference type="SMART" id="SM00493">
    <property type="entry name" value="TOPRIM"/>
    <property type="match status" value="1"/>
</dbReference>
<keyword evidence="8 13" id="KW-0862">Zinc</keyword>
<dbReference type="Gene3D" id="3.40.1360.10">
    <property type="match status" value="1"/>
</dbReference>
<evidence type="ECO:0000256" key="14">
    <source>
        <dbReference type="PIRSR" id="PIRSR002811-1"/>
    </source>
</evidence>
<dbReference type="PIRSF" id="PIRSF002811">
    <property type="entry name" value="DnaG"/>
    <property type="match status" value="1"/>
</dbReference>
<protein>
    <recommendedName>
        <fullName evidence="12 13">DNA primase</fullName>
        <ecNumber evidence="12">2.7.7.101</ecNumber>
    </recommendedName>
</protein>
<dbReference type="Pfam" id="PF10410">
    <property type="entry name" value="DnaB_bind"/>
    <property type="match status" value="1"/>
</dbReference>
<dbReference type="Pfam" id="PF08275">
    <property type="entry name" value="DNAG_N"/>
    <property type="match status" value="1"/>
</dbReference>
<comment type="catalytic activity">
    <reaction evidence="12">
        <text>ssDNA + n NTP = ssDNA/pppN(pN)n-1 hybrid + (n-1) diphosphate.</text>
        <dbReference type="EC" id="2.7.7.101"/>
    </reaction>
</comment>
<dbReference type="NCBIfam" id="TIGR01391">
    <property type="entry name" value="dnaG"/>
    <property type="match status" value="1"/>
</dbReference>
<evidence type="ECO:0000256" key="2">
    <source>
        <dbReference type="ARBA" id="ARBA00022515"/>
    </source>
</evidence>
<name>A0A1F7J3I2_9BACT</name>
<evidence type="ECO:0000256" key="7">
    <source>
        <dbReference type="ARBA" id="ARBA00022771"/>
    </source>
</evidence>
<feature type="domain" description="Toprim" evidence="15">
    <location>
        <begin position="255"/>
        <end position="336"/>
    </location>
</feature>
<feature type="zinc finger region" description="CHC2-type" evidence="14">
    <location>
        <begin position="35"/>
        <end position="60"/>
    </location>
</feature>
<evidence type="ECO:0000313" key="17">
    <source>
        <dbReference type="Proteomes" id="UP000178558"/>
    </source>
</evidence>
<evidence type="ECO:0000256" key="13">
    <source>
        <dbReference type="PIRNR" id="PIRNR002811"/>
    </source>
</evidence>
<sequence>MNNSVEEVKKRIDIVEFIGSFISLKKAGRNFKGLCPFHQEKTPSFVVSPDRQIWHCFGSCGDGGDVIKFLMKWENLTFFEALKELAEKAGVKLTNIAFEDKIWQKKERLLRMNQLAAEYFNYVLFKSSVGKNALEYLKSRDINEKTAQKFQLGYAPDSWDSLHKFLTKKKFQDEELLEGGLLVRGERGGIYDRFRKRLMFPIKDPRENTVGFSGRNLDDVDKAAKYINTPETPIYHKRESLFGIHIAKEAIKKEGNVFIVEGELDVISPYQHGFENFVAIKGSALTREHLMLLKRFTGRATLALDADSSGEEAARRGIEEADRFDMELDIVQFDFAKDPDEAVRADPVKFKKELKKHVPVYDFIIELLKKKYPETDAFSKKKIGDEAIPFIEKITNPIVYSHYVKKLAGVLDVSEGSVESLVSRYRQKKKQQAYLKISYSKKEENDREKNLQTYLLSSMFQNQYPYEPGDVVFRILEAVDFTYPSYGKLSEAFLAYQKKHKDFKLEDFLETLESELRAVFDELYLYATYKGEEEENLEKLAFEIKKLALKRQISDLTKKSESFSGAQEKTIRELTVRLKDVEKMLLPV</sequence>
<dbReference type="GO" id="GO:0000428">
    <property type="term" value="C:DNA-directed RNA polymerase complex"/>
    <property type="evidence" value="ECO:0007669"/>
    <property type="project" value="UniProtKB-KW"/>
</dbReference>
<dbReference type="GO" id="GO:0005737">
    <property type="term" value="C:cytoplasm"/>
    <property type="evidence" value="ECO:0007669"/>
    <property type="project" value="TreeGrafter"/>
</dbReference>
<dbReference type="InterPro" id="IPR016136">
    <property type="entry name" value="DNA_helicase_N/primase_C"/>
</dbReference>
<evidence type="ECO:0000256" key="8">
    <source>
        <dbReference type="ARBA" id="ARBA00022833"/>
    </source>
</evidence>
<dbReference type="PANTHER" id="PTHR30313">
    <property type="entry name" value="DNA PRIMASE"/>
    <property type="match status" value="1"/>
</dbReference>
<evidence type="ECO:0000259" key="15">
    <source>
        <dbReference type="PROSITE" id="PS50880"/>
    </source>
</evidence>
<dbReference type="HAMAP" id="MF_00974">
    <property type="entry name" value="DNA_primase_DnaG"/>
    <property type="match status" value="1"/>
</dbReference>
<comment type="subunit">
    <text evidence="12">Monomer. Interacts with DnaB.</text>
</comment>
<evidence type="ECO:0000256" key="11">
    <source>
        <dbReference type="ARBA" id="ARBA00023163"/>
    </source>
</evidence>
<dbReference type="PANTHER" id="PTHR30313:SF2">
    <property type="entry name" value="DNA PRIMASE"/>
    <property type="match status" value="1"/>
</dbReference>
<dbReference type="InterPro" id="IPR036977">
    <property type="entry name" value="DNA_primase_Znf_CHC2"/>
</dbReference>
<keyword evidence="9" id="KW-0460">Magnesium</keyword>
<evidence type="ECO:0000256" key="5">
    <source>
        <dbReference type="ARBA" id="ARBA00022705"/>
    </source>
</evidence>
<comment type="cofactor">
    <cofactor evidence="13 14">
        <name>Zn(2+)</name>
        <dbReference type="ChEBI" id="CHEBI:29105"/>
    </cofactor>
    <text evidence="13 14">Binds 1 zinc ion per monomer.</text>
</comment>
<keyword evidence="10 12" id="KW-0238">DNA-binding</keyword>
<reference evidence="16 17" key="1">
    <citation type="journal article" date="2016" name="Nat. Commun.">
        <title>Thousands of microbial genomes shed light on interconnected biogeochemical processes in an aquifer system.</title>
        <authorList>
            <person name="Anantharaman K."/>
            <person name="Brown C.T."/>
            <person name="Hug L.A."/>
            <person name="Sharon I."/>
            <person name="Castelle C.J."/>
            <person name="Probst A.J."/>
            <person name="Thomas B.C."/>
            <person name="Singh A."/>
            <person name="Wilkins M.J."/>
            <person name="Karaoz U."/>
            <person name="Brodie E.L."/>
            <person name="Williams K.H."/>
            <person name="Hubbard S.S."/>
            <person name="Banfield J.F."/>
        </authorList>
    </citation>
    <scope>NUCLEOTIDE SEQUENCE [LARGE SCALE GENOMIC DNA]</scope>
</reference>
<dbReference type="GO" id="GO:0008270">
    <property type="term" value="F:zinc ion binding"/>
    <property type="evidence" value="ECO:0007669"/>
    <property type="project" value="UniProtKB-KW"/>
</dbReference>
<dbReference type="PROSITE" id="PS50880">
    <property type="entry name" value="TOPRIM"/>
    <property type="match status" value="1"/>
</dbReference>
<evidence type="ECO:0000256" key="12">
    <source>
        <dbReference type="HAMAP-Rule" id="MF_00974"/>
    </source>
</evidence>
<keyword evidence="5 12" id="KW-0235">DNA replication</keyword>
<comment type="similarity">
    <text evidence="12 13">Belongs to the DnaG primase family.</text>
</comment>
<comment type="function">
    <text evidence="12 13">RNA polymerase that catalyzes the synthesis of short RNA molecules used as primers for DNA polymerase during DNA replication.</text>
</comment>
<dbReference type="Gene3D" id="3.90.580.10">
    <property type="entry name" value="Zinc finger, CHC2-type domain"/>
    <property type="match status" value="1"/>
</dbReference>
<gene>
    <name evidence="12" type="primary">dnaG</name>
    <name evidence="16" type="ORF">A3B50_00135</name>
</gene>
<dbReference type="InterPro" id="IPR019475">
    <property type="entry name" value="DNA_primase_DnaB-bd"/>
</dbReference>
<dbReference type="InterPro" id="IPR037068">
    <property type="entry name" value="DNA_primase_core_N_sf"/>
</dbReference>
<evidence type="ECO:0000256" key="1">
    <source>
        <dbReference type="ARBA" id="ARBA00022478"/>
    </source>
</evidence>
<dbReference type="SUPFAM" id="SSF57783">
    <property type="entry name" value="Zinc beta-ribbon"/>
    <property type="match status" value="1"/>
</dbReference>
<keyword evidence="7 14" id="KW-0863">Zinc-finger</keyword>
<dbReference type="InterPro" id="IPR050219">
    <property type="entry name" value="DnaG_primase"/>
</dbReference>
<dbReference type="EC" id="2.7.7.101" evidence="12"/>
<dbReference type="CDD" id="cd03364">
    <property type="entry name" value="TOPRIM_DnaG_primases"/>
    <property type="match status" value="1"/>
</dbReference>
<dbReference type="GO" id="GO:0003677">
    <property type="term" value="F:DNA binding"/>
    <property type="evidence" value="ECO:0007669"/>
    <property type="project" value="UniProtKB-KW"/>
</dbReference>
<dbReference type="FunFam" id="3.90.980.10:FF:000001">
    <property type="entry name" value="DNA primase"/>
    <property type="match status" value="1"/>
</dbReference>
<dbReference type="SMART" id="SM00400">
    <property type="entry name" value="ZnF_CHCC"/>
    <property type="match status" value="1"/>
</dbReference>
<organism evidence="16 17">
    <name type="scientific">Candidatus Roizmanbacteria bacterium RIFCSPLOWO2_01_FULL_40_42</name>
    <dbReference type="NCBI Taxonomy" id="1802066"/>
    <lineage>
        <taxon>Bacteria</taxon>
        <taxon>Candidatus Roizmaniibacteriota</taxon>
    </lineage>
</organism>
<dbReference type="FunFam" id="3.90.580.10:FF:000001">
    <property type="entry name" value="DNA primase"/>
    <property type="match status" value="1"/>
</dbReference>
<comment type="caution">
    <text evidence="16">The sequence shown here is derived from an EMBL/GenBank/DDBJ whole genome shotgun (WGS) entry which is preliminary data.</text>
</comment>
<dbReference type="InterPro" id="IPR030846">
    <property type="entry name" value="DnaG_bac"/>
</dbReference>
<dbReference type="InterPro" id="IPR002694">
    <property type="entry name" value="Znf_CHC2"/>
</dbReference>
<keyword evidence="3 12" id="KW-0808">Transferase</keyword>
<dbReference type="Gene3D" id="1.10.860.10">
    <property type="entry name" value="DNAb Helicase, Chain A"/>
    <property type="match status" value="1"/>
</dbReference>
<evidence type="ECO:0000313" key="16">
    <source>
        <dbReference type="EMBL" id="OGK50181.1"/>
    </source>
</evidence>
<keyword evidence="4 12" id="KW-0548">Nucleotidyltransferase</keyword>
<dbReference type="Proteomes" id="UP000178558">
    <property type="component" value="Unassembled WGS sequence"/>
</dbReference>
<dbReference type="InterPro" id="IPR006171">
    <property type="entry name" value="TOPRIM_dom"/>
</dbReference>
<dbReference type="AlphaFoldDB" id="A0A1F7J3I2"/>
<evidence type="ECO:0000256" key="10">
    <source>
        <dbReference type="ARBA" id="ARBA00023125"/>
    </source>
</evidence>
<evidence type="ECO:0000256" key="9">
    <source>
        <dbReference type="ARBA" id="ARBA00022842"/>
    </source>
</evidence>
<dbReference type="Gene3D" id="3.90.980.10">
    <property type="entry name" value="DNA primase, catalytic core, N-terminal domain"/>
    <property type="match status" value="1"/>
</dbReference>
<proteinExistence type="inferred from homology"/>
<keyword evidence="6 13" id="KW-0479">Metal-binding</keyword>
<evidence type="ECO:0000256" key="6">
    <source>
        <dbReference type="ARBA" id="ARBA00022723"/>
    </source>
</evidence>
<dbReference type="EMBL" id="MGAQ01000020">
    <property type="protein sequence ID" value="OGK50181.1"/>
    <property type="molecule type" value="Genomic_DNA"/>
</dbReference>
<dbReference type="SUPFAM" id="SSF56731">
    <property type="entry name" value="DNA primase core"/>
    <property type="match status" value="1"/>
</dbReference>
<dbReference type="InterPro" id="IPR034151">
    <property type="entry name" value="TOPRIM_DnaG_bac"/>
</dbReference>
<keyword evidence="11 12" id="KW-0804">Transcription</keyword>
<dbReference type="GO" id="GO:0003899">
    <property type="term" value="F:DNA-directed RNA polymerase activity"/>
    <property type="evidence" value="ECO:0007669"/>
    <property type="project" value="UniProtKB-UniRule"/>
</dbReference>
<keyword evidence="1 12" id="KW-0240">DNA-directed RNA polymerase</keyword>
<comment type="caution">
    <text evidence="12">Lacks conserved residue(s) required for the propagation of feature annotation.</text>
</comment>
<dbReference type="InterPro" id="IPR006295">
    <property type="entry name" value="DNA_primase_DnaG"/>
</dbReference>
<accession>A0A1F7J3I2</accession>
<dbReference type="InterPro" id="IPR013264">
    <property type="entry name" value="DNAG_N"/>
</dbReference>
<evidence type="ECO:0000256" key="4">
    <source>
        <dbReference type="ARBA" id="ARBA00022695"/>
    </source>
</evidence>
<dbReference type="GO" id="GO:0006269">
    <property type="term" value="P:DNA replication, synthesis of primer"/>
    <property type="evidence" value="ECO:0007669"/>
    <property type="project" value="UniProtKB-UniRule"/>
</dbReference>
<evidence type="ECO:0000256" key="3">
    <source>
        <dbReference type="ARBA" id="ARBA00022679"/>
    </source>
</evidence>